<keyword evidence="2" id="KW-0964">Secreted</keyword>
<evidence type="ECO:0000256" key="3">
    <source>
        <dbReference type="SAM" id="SignalP"/>
    </source>
</evidence>
<proteinExistence type="predicted"/>
<dbReference type="PANTHER" id="PTHR20914:SF9">
    <property type="entry name" value="COILED, ISOFORM A"/>
    <property type="match status" value="1"/>
</dbReference>
<dbReference type="Pfam" id="PF00021">
    <property type="entry name" value="UPAR_LY6"/>
    <property type="match status" value="2"/>
</dbReference>
<keyword evidence="6" id="KW-1185">Reference proteome</keyword>
<feature type="domain" description="UPAR/Ly6" evidence="4">
    <location>
        <begin position="19"/>
        <end position="103"/>
    </location>
</feature>
<dbReference type="Proteomes" id="UP000246464">
    <property type="component" value="Chromosome 12"/>
</dbReference>
<dbReference type="SUPFAM" id="SSF57302">
    <property type="entry name" value="Snake toxin-like"/>
    <property type="match status" value="2"/>
</dbReference>
<evidence type="ECO:0000313" key="6">
    <source>
        <dbReference type="Proteomes" id="UP000246464"/>
    </source>
</evidence>
<accession>A0A2U9C328</accession>
<dbReference type="PANTHER" id="PTHR20914">
    <property type="entry name" value="LY6/PLAUR DOMAIN-CONTAINING PROTEIN 8"/>
    <property type="match status" value="1"/>
</dbReference>
<protein>
    <submittedName>
        <fullName evidence="5">Putative integumentary mucin C.1-like</fullName>
    </submittedName>
</protein>
<name>A0A2U9C328_SCOMX</name>
<evidence type="ECO:0000259" key="4">
    <source>
        <dbReference type="Pfam" id="PF00021"/>
    </source>
</evidence>
<dbReference type="PROSITE" id="PS51257">
    <property type="entry name" value="PROKAR_LIPOPROTEIN"/>
    <property type="match status" value="1"/>
</dbReference>
<dbReference type="InterPro" id="IPR016054">
    <property type="entry name" value="LY6_UPA_recep-like"/>
</dbReference>
<gene>
    <name evidence="5" type="ORF">SMAX5B_009214</name>
</gene>
<comment type="subcellular location">
    <subcellularLocation>
        <location evidence="1">Secreted</location>
    </subcellularLocation>
</comment>
<feature type="chain" id="PRO_5016135475" evidence="3">
    <location>
        <begin position="19"/>
        <end position="228"/>
    </location>
</feature>
<feature type="domain" description="UPAR/Ly6" evidence="4">
    <location>
        <begin position="115"/>
        <end position="194"/>
    </location>
</feature>
<reference evidence="5 6" key="1">
    <citation type="submission" date="2017-12" db="EMBL/GenBank/DDBJ databases">
        <title>Integrating genomic resources of turbot (Scophthalmus maximus) in depth evaluation of genetic and physical mapping variation across individuals.</title>
        <authorList>
            <person name="Martinez P."/>
        </authorList>
    </citation>
    <scope>NUCLEOTIDE SEQUENCE [LARGE SCALE GENOMIC DNA]</scope>
</reference>
<dbReference type="EMBL" id="CP026254">
    <property type="protein sequence ID" value="AWP10463.1"/>
    <property type="molecule type" value="Genomic_DNA"/>
</dbReference>
<dbReference type="InterPro" id="IPR045860">
    <property type="entry name" value="Snake_toxin-like_sf"/>
</dbReference>
<feature type="signal peptide" evidence="3">
    <location>
        <begin position="1"/>
        <end position="18"/>
    </location>
</feature>
<evidence type="ECO:0000256" key="2">
    <source>
        <dbReference type="ARBA" id="ARBA00022525"/>
    </source>
</evidence>
<dbReference type="Gene3D" id="2.10.60.10">
    <property type="entry name" value="CD59"/>
    <property type="match status" value="2"/>
</dbReference>
<dbReference type="AlphaFoldDB" id="A0A2U9C328"/>
<organism evidence="5 6">
    <name type="scientific">Scophthalmus maximus</name>
    <name type="common">Turbot</name>
    <name type="synonym">Psetta maxima</name>
    <dbReference type="NCBI Taxonomy" id="52904"/>
    <lineage>
        <taxon>Eukaryota</taxon>
        <taxon>Metazoa</taxon>
        <taxon>Chordata</taxon>
        <taxon>Craniata</taxon>
        <taxon>Vertebrata</taxon>
        <taxon>Euteleostomi</taxon>
        <taxon>Actinopterygii</taxon>
        <taxon>Neopterygii</taxon>
        <taxon>Teleostei</taxon>
        <taxon>Neoteleostei</taxon>
        <taxon>Acanthomorphata</taxon>
        <taxon>Carangaria</taxon>
        <taxon>Pleuronectiformes</taxon>
        <taxon>Pleuronectoidei</taxon>
        <taxon>Scophthalmidae</taxon>
        <taxon>Scophthalmus</taxon>
    </lineage>
</organism>
<dbReference type="InterPro" id="IPR050918">
    <property type="entry name" value="CNF-like_PLA2_Inhibitor"/>
</dbReference>
<keyword evidence="3" id="KW-0732">Signal</keyword>
<sequence length="228" mass="23325">MKLLLSLTLIWALSSTGAALVCQTCTTSACTATVPMTCSSETMCITASIQETSGGTPVQQIFKACASSSLCPAISSEAFSVNLGVSSGLASAACCNTDNCNSANVPYPGDPDVNTLLCYSCDPLTSQCTSLLQCKGAEDRCIKASVTNGSTTTPAFGCATNNMCEAAASSGQLPFFESVGNVTGAACCTDSLCNTLTPTTTTSAASDTCRIRLTMIHLLIGLLVFTLY</sequence>
<dbReference type="GO" id="GO:0005576">
    <property type="term" value="C:extracellular region"/>
    <property type="evidence" value="ECO:0007669"/>
    <property type="project" value="UniProtKB-SubCell"/>
</dbReference>
<evidence type="ECO:0000313" key="5">
    <source>
        <dbReference type="EMBL" id="AWP10463.1"/>
    </source>
</evidence>
<evidence type="ECO:0000256" key="1">
    <source>
        <dbReference type="ARBA" id="ARBA00004613"/>
    </source>
</evidence>